<proteinExistence type="predicted"/>
<organism evidence="2 3">
    <name type="scientific">Actinorhabdospora filicis</name>
    <dbReference type="NCBI Taxonomy" id="1785913"/>
    <lineage>
        <taxon>Bacteria</taxon>
        <taxon>Bacillati</taxon>
        <taxon>Actinomycetota</taxon>
        <taxon>Actinomycetes</taxon>
        <taxon>Micromonosporales</taxon>
        <taxon>Micromonosporaceae</taxon>
        <taxon>Actinorhabdospora</taxon>
    </lineage>
</organism>
<dbReference type="AlphaFoldDB" id="A0A9W6SHA8"/>
<dbReference type="InterPro" id="IPR045383">
    <property type="entry name" value="DUF6528"/>
</dbReference>
<dbReference type="RefSeq" id="WP_285662260.1">
    <property type="nucleotide sequence ID" value="NZ_BSTX01000001.1"/>
</dbReference>
<evidence type="ECO:0000313" key="3">
    <source>
        <dbReference type="Proteomes" id="UP001165079"/>
    </source>
</evidence>
<dbReference type="PROSITE" id="PS51318">
    <property type="entry name" value="TAT"/>
    <property type="match status" value="1"/>
</dbReference>
<protein>
    <recommendedName>
        <fullName evidence="4">Twin-arginine translocation signal domain-containing protein</fullName>
    </recommendedName>
</protein>
<feature type="chain" id="PRO_5040949458" description="Twin-arginine translocation signal domain-containing protein" evidence="1">
    <location>
        <begin position="28"/>
        <end position="308"/>
    </location>
</feature>
<dbReference type="InterPro" id="IPR006311">
    <property type="entry name" value="TAT_signal"/>
</dbReference>
<name>A0A9W6SHA8_9ACTN</name>
<sequence>MKRRSLLKGAAIGAPAALLLGTGTAHAAAFSVAATEQVQNKVLMWDKDAAFTDANVQWSWTPGAGGWYNLSDIRFRNTAAFGEVALVAASGGNVGIVDKTTEQHQELNDVLWTGAPGGNPHAIERIPDIGAIVSASSEGFLAVYGPTAISDPSTLARVQTVTLAGAHGVLWDPSLRHLWAVGDKTLRAYNVTGTYRNTRLVYANKSVALPGLGHDLQPDYTDPGKLLVTDTYGVYRIDTATLTRTTVVTEGSVKSWVRHASGEDVSVKADGVGSRTWGSPTVRLSVAADKTRSGAEFYKARIYTTAFE</sequence>
<dbReference type="Proteomes" id="UP001165079">
    <property type="component" value="Unassembled WGS sequence"/>
</dbReference>
<dbReference type="EMBL" id="BSTX01000001">
    <property type="protein sequence ID" value="GLZ77129.1"/>
    <property type="molecule type" value="Genomic_DNA"/>
</dbReference>
<comment type="caution">
    <text evidence="2">The sequence shown here is derived from an EMBL/GenBank/DDBJ whole genome shotgun (WGS) entry which is preliminary data.</text>
</comment>
<evidence type="ECO:0000256" key="1">
    <source>
        <dbReference type="SAM" id="SignalP"/>
    </source>
</evidence>
<feature type="signal peptide" evidence="1">
    <location>
        <begin position="1"/>
        <end position="27"/>
    </location>
</feature>
<dbReference type="Pfam" id="PF20138">
    <property type="entry name" value="DUF6528"/>
    <property type="match status" value="1"/>
</dbReference>
<gene>
    <name evidence="2" type="ORF">Afil01_19360</name>
</gene>
<dbReference type="SUPFAM" id="SSF63825">
    <property type="entry name" value="YWTD domain"/>
    <property type="match status" value="1"/>
</dbReference>
<reference evidence="2" key="1">
    <citation type="submission" date="2023-03" db="EMBL/GenBank/DDBJ databases">
        <title>Actinorhabdospora filicis NBRC 111898.</title>
        <authorList>
            <person name="Ichikawa N."/>
            <person name="Sato H."/>
            <person name="Tonouchi N."/>
        </authorList>
    </citation>
    <scope>NUCLEOTIDE SEQUENCE</scope>
    <source>
        <strain evidence="2">NBRC 111898</strain>
    </source>
</reference>
<accession>A0A9W6SHA8</accession>
<keyword evidence="3" id="KW-1185">Reference proteome</keyword>
<keyword evidence="1" id="KW-0732">Signal</keyword>
<evidence type="ECO:0008006" key="4">
    <source>
        <dbReference type="Google" id="ProtNLM"/>
    </source>
</evidence>
<evidence type="ECO:0000313" key="2">
    <source>
        <dbReference type="EMBL" id="GLZ77129.1"/>
    </source>
</evidence>